<evidence type="ECO:0000313" key="6">
    <source>
        <dbReference type="Proteomes" id="UP000824321"/>
    </source>
</evidence>
<dbReference type="PANTHER" id="PTHR30408">
    <property type="entry name" value="TYPE-1 RESTRICTION ENZYME ECOKI SPECIFICITY PROTEIN"/>
    <property type="match status" value="1"/>
</dbReference>
<feature type="domain" description="Type I restriction modification DNA specificity" evidence="4">
    <location>
        <begin position="37"/>
        <end position="201"/>
    </location>
</feature>
<dbReference type="CDD" id="cd17273">
    <property type="entry name" value="RMtype1_S_EcoJA69PI-TRD1-CR1_like"/>
    <property type="match status" value="1"/>
</dbReference>
<evidence type="ECO:0000313" key="5">
    <source>
        <dbReference type="EMBL" id="QZD94072.1"/>
    </source>
</evidence>
<dbReference type="SUPFAM" id="SSF116734">
    <property type="entry name" value="DNA methylase specificity domain"/>
    <property type="match status" value="2"/>
</dbReference>
<evidence type="ECO:0000256" key="3">
    <source>
        <dbReference type="ARBA" id="ARBA00023125"/>
    </source>
</evidence>
<proteinExistence type="inferred from homology"/>
<keyword evidence="5" id="KW-0378">Hydrolase</keyword>
<evidence type="ECO:0000256" key="1">
    <source>
        <dbReference type="ARBA" id="ARBA00010923"/>
    </source>
</evidence>
<evidence type="ECO:0000259" key="4">
    <source>
        <dbReference type="Pfam" id="PF01420"/>
    </source>
</evidence>
<keyword evidence="2" id="KW-0680">Restriction system</keyword>
<dbReference type="RefSeq" id="WP_221429834.1">
    <property type="nucleotide sequence ID" value="NZ_CP081294.1"/>
</dbReference>
<accession>A0ABX9A2J9</accession>
<gene>
    <name evidence="5" type="ORF">K3136_08090</name>
</gene>
<dbReference type="Proteomes" id="UP000824321">
    <property type="component" value="Chromosome"/>
</dbReference>
<name>A0ABX9A2J9_9SPHN</name>
<dbReference type="GO" id="GO:0004519">
    <property type="term" value="F:endonuclease activity"/>
    <property type="evidence" value="ECO:0007669"/>
    <property type="project" value="UniProtKB-KW"/>
</dbReference>
<dbReference type="Pfam" id="PF01420">
    <property type="entry name" value="Methylase_S"/>
    <property type="match status" value="2"/>
</dbReference>
<dbReference type="EMBL" id="CP081294">
    <property type="protein sequence ID" value="QZD94072.1"/>
    <property type="molecule type" value="Genomic_DNA"/>
</dbReference>
<keyword evidence="6" id="KW-1185">Reference proteome</keyword>
<keyword evidence="5" id="KW-0255">Endonuclease</keyword>
<feature type="domain" description="Type I restriction modification DNA specificity" evidence="4">
    <location>
        <begin position="234"/>
        <end position="402"/>
    </location>
</feature>
<dbReference type="InterPro" id="IPR052021">
    <property type="entry name" value="Type-I_RS_S_subunit"/>
</dbReference>
<dbReference type="EC" id="3.1.21.-" evidence="5"/>
<keyword evidence="5" id="KW-0540">Nuclease</keyword>
<evidence type="ECO:0000256" key="2">
    <source>
        <dbReference type="ARBA" id="ARBA00022747"/>
    </source>
</evidence>
<keyword evidence="3" id="KW-0238">DNA-binding</keyword>
<dbReference type="GO" id="GO:0016787">
    <property type="term" value="F:hydrolase activity"/>
    <property type="evidence" value="ECO:0007669"/>
    <property type="project" value="UniProtKB-KW"/>
</dbReference>
<organism evidence="5 6">
    <name type="scientific">Qipengyuania gelatinilytica</name>
    <dbReference type="NCBI Taxonomy" id="2867231"/>
    <lineage>
        <taxon>Bacteria</taxon>
        <taxon>Pseudomonadati</taxon>
        <taxon>Pseudomonadota</taxon>
        <taxon>Alphaproteobacteria</taxon>
        <taxon>Sphingomonadales</taxon>
        <taxon>Erythrobacteraceae</taxon>
        <taxon>Qipengyuania</taxon>
    </lineage>
</organism>
<dbReference type="InterPro" id="IPR044946">
    <property type="entry name" value="Restrct_endonuc_typeI_TRD_sf"/>
</dbReference>
<dbReference type="InterPro" id="IPR000055">
    <property type="entry name" value="Restrct_endonuc_typeI_TRD"/>
</dbReference>
<reference evidence="5 6" key="1">
    <citation type="submission" date="2021-08" db="EMBL/GenBank/DDBJ databases">
        <title>Comparative Genomics Analysis of the Genus Qipengyuania Reveals Extensive Genetic Diversity and Metabolic Versatility, Including the Description of Fifteen Novel Species.</title>
        <authorList>
            <person name="Liu Y."/>
        </authorList>
    </citation>
    <scope>NUCLEOTIDE SEQUENCE [LARGE SCALE GENOMIC DNA]</scope>
    <source>
        <strain evidence="5 6">1NDH1</strain>
    </source>
</reference>
<dbReference type="PANTHER" id="PTHR30408:SF12">
    <property type="entry name" value="TYPE I RESTRICTION ENZYME MJAVIII SPECIFICITY SUBUNIT"/>
    <property type="match status" value="1"/>
</dbReference>
<dbReference type="Gene3D" id="3.90.220.20">
    <property type="entry name" value="DNA methylase specificity domains"/>
    <property type="match status" value="2"/>
</dbReference>
<comment type="similarity">
    <text evidence="1">Belongs to the type-I restriction system S methylase family.</text>
</comment>
<protein>
    <submittedName>
        <fullName evidence="5">Restriction endonuclease subunit S</fullName>
        <ecNumber evidence="5">3.1.21.-</ecNumber>
    </submittedName>
</protein>
<sequence length="436" mass="48516">MAEQGEAENGEGAVVWGSAYPPSINAGIPKLGKLPAGWSRIRMKDMLDVIERPVKLVDSKSYQLVTAKRSRGGIVSRGTLRGDEIRVKQQFEVRSGDFILSNRQIAHGGCGIVPPELDGAVVSGEYTVLRPKPMLDLRFLHYLSHSAYFQQICFHSGVGVHVEKLVFRLQDWLNWQIDVPPLGEQQRIAAVLAEFDNAIEASQYLITGKQRKKRFLIGQFFAPSIDLNLPIPPGWSRVRCDKLAKVVGGSTPDTKEPAYWGGHIPWCTPTDITNLPSRYISTTARSLTQAGESACSTSILPARSIVLCSRASVGESAINTVPMCTNQGFQSLVPKQEGDLYYLYYLMQACKRRLVRFSAGSTFLEFPGRELAQMPIVIPSSAEREKVGRMFAALDDEIDLISARAFALREQRRGLMQRLLSGDSKHYWRIMEEVAV</sequence>